<dbReference type="RefSeq" id="XP_001835112.1">
    <property type="nucleotide sequence ID" value="XM_001835060.2"/>
</dbReference>
<dbReference type="GO" id="GO:0005856">
    <property type="term" value="C:cytoskeleton"/>
    <property type="evidence" value="ECO:0007669"/>
    <property type="project" value="UniProtKB-SubCell"/>
</dbReference>
<dbReference type="SUPFAM" id="SSF55770">
    <property type="entry name" value="Profilin (actin-binding protein)"/>
    <property type="match status" value="1"/>
</dbReference>
<dbReference type="KEGG" id="cci:CC1G_06515"/>
<evidence type="ECO:0000256" key="4">
    <source>
        <dbReference type="ARBA" id="ARBA00023203"/>
    </source>
</evidence>
<dbReference type="PROSITE" id="PS00414">
    <property type="entry name" value="PROFILIN"/>
    <property type="match status" value="1"/>
</dbReference>
<dbReference type="eggNOG" id="KOG1755">
    <property type="taxonomic scope" value="Eukaryota"/>
</dbReference>
<dbReference type="PANTHER" id="PTHR11604">
    <property type="entry name" value="PROFILIN"/>
    <property type="match status" value="1"/>
</dbReference>
<keyword evidence="8" id="KW-1185">Reference proteome</keyword>
<evidence type="ECO:0000256" key="2">
    <source>
        <dbReference type="ARBA" id="ARBA00010058"/>
    </source>
</evidence>
<dbReference type="CDD" id="cd00148">
    <property type="entry name" value="PROF"/>
    <property type="match status" value="1"/>
</dbReference>
<dbReference type="InterPro" id="IPR027310">
    <property type="entry name" value="Profilin_CS"/>
</dbReference>
<proteinExistence type="inferred from homology"/>
<dbReference type="Proteomes" id="UP000001861">
    <property type="component" value="Unassembled WGS sequence"/>
</dbReference>
<protein>
    <recommendedName>
        <fullName evidence="6">Profilin</fullName>
    </recommendedName>
</protein>
<dbReference type="SMART" id="SM00392">
    <property type="entry name" value="PROF"/>
    <property type="match status" value="1"/>
</dbReference>
<gene>
    <name evidence="7" type="ORF">CC1G_06515</name>
</gene>
<dbReference type="OMA" id="YICLYAE"/>
<dbReference type="Pfam" id="PF00235">
    <property type="entry name" value="Profilin"/>
    <property type="match status" value="1"/>
</dbReference>
<organism evidence="7 8">
    <name type="scientific">Coprinopsis cinerea (strain Okayama-7 / 130 / ATCC MYA-4618 / FGSC 9003)</name>
    <name type="common">Inky cap fungus</name>
    <name type="synonym">Hormographiella aspergillata</name>
    <dbReference type="NCBI Taxonomy" id="240176"/>
    <lineage>
        <taxon>Eukaryota</taxon>
        <taxon>Fungi</taxon>
        <taxon>Dikarya</taxon>
        <taxon>Basidiomycota</taxon>
        <taxon>Agaricomycotina</taxon>
        <taxon>Agaricomycetes</taxon>
        <taxon>Agaricomycetidae</taxon>
        <taxon>Agaricales</taxon>
        <taxon>Agaricineae</taxon>
        <taxon>Psathyrellaceae</taxon>
        <taxon>Coprinopsis</taxon>
    </lineage>
</organism>
<evidence type="ECO:0000313" key="7">
    <source>
        <dbReference type="EMBL" id="EAU86754.1"/>
    </source>
</evidence>
<evidence type="ECO:0000256" key="5">
    <source>
        <dbReference type="ARBA" id="ARBA00023212"/>
    </source>
</evidence>
<dbReference type="GeneID" id="6011638"/>
<accession>A8NNE2</accession>
<dbReference type="EMBL" id="AACS02000012">
    <property type="protein sequence ID" value="EAU86754.1"/>
    <property type="molecule type" value="Genomic_DNA"/>
</dbReference>
<dbReference type="InterPro" id="IPR048278">
    <property type="entry name" value="PFN"/>
</dbReference>
<evidence type="ECO:0000256" key="3">
    <source>
        <dbReference type="ARBA" id="ARBA00022490"/>
    </source>
</evidence>
<dbReference type="FunCoup" id="A8NNE2">
    <property type="interactions" value="148"/>
</dbReference>
<keyword evidence="4 6" id="KW-0009">Actin-binding</keyword>
<name>A8NNE2_COPC7</name>
<dbReference type="PANTHER" id="PTHR11604:SF0">
    <property type="entry name" value="PROFILIN"/>
    <property type="match status" value="1"/>
</dbReference>
<evidence type="ECO:0000256" key="1">
    <source>
        <dbReference type="ARBA" id="ARBA00004245"/>
    </source>
</evidence>
<dbReference type="InParanoid" id="A8NNE2"/>
<evidence type="ECO:0000313" key="8">
    <source>
        <dbReference type="Proteomes" id="UP000001861"/>
    </source>
</evidence>
<comment type="subcellular location">
    <subcellularLocation>
        <location evidence="1">Cytoplasm</location>
        <location evidence="1">Cytoskeleton</location>
    </subcellularLocation>
</comment>
<dbReference type="AlphaFoldDB" id="A8NNE2"/>
<dbReference type="STRING" id="240176.A8NNE2"/>
<keyword evidence="3" id="KW-0963">Cytoplasm</keyword>
<comment type="caution">
    <text evidence="7">The sequence shown here is derived from an EMBL/GenBank/DDBJ whole genome shotgun (WGS) entry which is preliminary data.</text>
</comment>
<comment type="similarity">
    <text evidence="2 6">Belongs to the profilin family.</text>
</comment>
<dbReference type="InterPro" id="IPR005455">
    <property type="entry name" value="PFN_euk"/>
</dbReference>
<dbReference type="VEuPathDB" id="FungiDB:CC1G_06515"/>
<dbReference type="OrthoDB" id="421374at2759"/>
<evidence type="ECO:0000256" key="6">
    <source>
        <dbReference type="RuleBase" id="RU003909"/>
    </source>
</evidence>
<keyword evidence="5" id="KW-0206">Cytoskeleton</keyword>
<dbReference type="Gene3D" id="3.30.450.30">
    <property type="entry name" value="Dynein light chain 2a, cytoplasmic"/>
    <property type="match status" value="1"/>
</dbReference>
<dbReference type="PRINTS" id="PR01640">
    <property type="entry name" value="PROFILINPLNT"/>
</dbReference>
<dbReference type="InterPro" id="IPR036140">
    <property type="entry name" value="PFN_sf"/>
</dbReference>
<sequence>MSWQTYVDTNLVGSGRVTHAAIIGLQGGVWASSPGFNLTAEEQQALISAAKGALSGDEAGASQLQASGLRLQNEKYFTLRVSERSAYLKKQADGAIVVKTKQAILVAVYVAPLQAAEATPVVESLADYLVSVGY</sequence>
<dbReference type="GO" id="GO:0003785">
    <property type="term" value="F:actin monomer binding"/>
    <property type="evidence" value="ECO:0007669"/>
    <property type="project" value="TreeGrafter"/>
</dbReference>
<reference evidence="7 8" key="1">
    <citation type="journal article" date="2010" name="Proc. Natl. Acad. Sci. U.S.A.">
        <title>Insights into evolution of multicellular fungi from the assembled chromosomes of the mushroom Coprinopsis cinerea (Coprinus cinereus).</title>
        <authorList>
            <person name="Stajich J.E."/>
            <person name="Wilke S.K."/>
            <person name="Ahren D."/>
            <person name="Au C.H."/>
            <person name="Birren B.W."/>
            <person name="Borodovsky M."/>
            <person name="Burns C."/>
            <person name="Canback B."/>
            <person name="Casselton L.A."/>
            <person name="Cheng C.K."/>
            <person name="Deng J."/>
            <person name="Dietrich F.S."/>
            <person name="Fargo D.C."/>
            <person name="Farman M.L."/>
            <person name="Gathman A.C."/>
            <person name="Goldberg J."/>
            <person name="Guigo R."/>
            <person name="Hoegger P.J."/>
            <person name="Hooker J.B."/>
            <person name="Huggins A."/>
            <person name="James T.Y."/>
            <person name="Kamada T."/>
            <person name="Kilaru S."/>
            <person name="Kodira C."/>
            <person name="Kues U."/>
            <person name="Kupfer D."/>
            <person name="Kwan H.S."/>
            <person name="Lomsadze A."/>
            <person name="Li W."/>
            <person name="Lilly W.W."/>
            <person name="Ma L.J."/>
            <person name="Mackey A.J."/>
            <person name="Manning G."/>
            <person name="Martin F."/>
            <person name="Muraguchi H."/>
            <person name="Natvig D.O."/>
            <person name="Palmerini H."/>
            <person name="Ramesh M.A."/>
            <person name="Rehmeyer C.J."/>
            <person name="Roe B.A."/>
            <person name="Shenoy N."/>
            <person name="Stanke M."/>
            <person name="Ter-Hovhannisyan V."/>
            <person name="Tunlid A."/>
            <person name="Velagapudi R."/>
            <person name="Vision T.J."/>
            <person name="Zeng Q."/>
            <person name="Zolan M.E."/>
            <person name="Pukkila P.J."/>
        </authorList>
    </citation>
    <scope>NUCLEOTIDE SEQUENCE [LARGE SCALE GENOMIC DNA]</scope>
    <source>
        <strain evidence="8">Okayama-7 / 130 / ATCC MYA-4618 / FGSC 9003</strain>
    </source>
</reference>
<dbReference type="GO" id="GO:0005938">
    <property type="term" value="C:cell cortex"/>
    <property type="evidence" value="ECO:0007669"/>
    <property type="project" value="TreeGrafter"/>
</dbReference>